<protein>
    <submittedName>
        <fullName evidence="2">Nucleoside-diphosphate-sugar epimerase</fullName>
    </submittedName>
</protein>
<feature type="domain" description="NAD-dependent epimerase/dehydratase" evidence="1">
    <location>
        <begin position="5"/>
        <end position="235"/>
    </location>
</feature>
<reference evidence="2 3" key="1">
    <citation type="submission" date="2023-07" db="EMBL/GenBank/DDBJ databases">
        <title>Sequencing the genomes of 1000 actinobacteria strains.</title>
        <authorList>
            <person name="Klenk H.-P."/>
        </authorList>
    </citation>
    <scope>NUCLEOTIDE SEQUENCE [LARGE SCALE GENOMIC DNA]</scope>
    <source>
        <strain evidence="2 3">DSM 45805</strain>
    </source>
</reference>
<dbReference type="Pfam" id="PF01370">
    <property type="entry name" value="Epimerase"/>
    <property type="match status" value="1"/>
</dbReference>
<dbReference type="PANTHER" id="PTHR32487">
    <property type="entry name" value="3-OXO-DELTA(4,5)-STEROID 5-BETA-REDUCTASE"/>
    <property type="match status" value="1"/>
</dbReference>
<evidence type="ECO:0000313" key="2">
    <source>
        <dbReference type="EMBL" id="MDQ0381369.1"/>
    </source>
</evidence>
<dbReference type="InterPro" id="IPR036291">
    <property type="entry name" value="NAD(P)-bd_dom_sf"/>
</dbReference>
<name>A0ABU0F1Z9_9PSEU</name>
<dbReference type="InterPro" id="IPR001509">
    <property type="entry name" value="Epimerase_deHydtase"/>
</dbReference>
<sequence>MTPTVLVAGASGLVGTACVDEFAAAGWRVLALSRRPPETDASYTHLPVDLRRPETLDPARLAGVTHVVYAAVFEKPGLVRGWREADQMRTNRDMLATLMAALAGAPVEHVTLLQGTKAYGVHRHPIRIPARERHPRDEHENFYWLQEDHLRALAPARGFGWTVLRPQLVVGPNHGVAMNLVPVIGAYAAICREEGLPFGFPGGAAYVSEAVDARLVAGAALWAATAPAARFEHFNLTNGEVFEWRDLWPALAEELGVDAAGDTPRSLAGFLPAHEATWDHVVRRHGLRPIRLPDLLGESHHYADFHFAAGAAGAPPPAFVSTVKIKQAGFTDTCDTELSFRHWLRVLQDRKVLPPR</sequence>
<evidence type="ECO:0000259" key="1">
    <source>
        <dbReference type="Pfam" id="PF01370"/>
    </source>
</evidence>
<dbReference type="Proteomes" id="UP001229651">
    <property type="component" value="Unassembled WGS sequence"/>
</dbReference>
<comment type="caution">
    <text evidence="2">The sequence shown here is derived from an EMBL/GenBank/DDBJ whole genome shotgun (WGS) entry which is preliminary data.</text>
</comment>
<evidence type="ECO:0000313" key="3">
    <source>
        <dbReference type="Proteomes" id="UP001229651"/>
    </source>
</evidence>
<dbReference type="EMBL" id="JAUSUT010000001">
    <property type="protein sequence ID" value="MDQ0381369.1"/>
    <property type="molecule type" value="Genomic_DNA"/>
</dbReference>
<dbReference type="RefSeq" id="WP_306995991.1">
    <property type="nucleotide sequence ID" value="NZ_JAUSUT010000001.1"/>
</dbReference>
<dbReference type="Gene3D" id="3.40.50.720">
    <property type="entry name" value="NAD(P)-binding Rossmann-like Domain"/>
    <property type="match status" value="1"/>
</dbReference>
<gene>
    <name evidence="2" type="ORF">FB470_005363</name>
</gene>
<keyword evidence="3" id="KW-1185">Reference proteome</keyword>
<accession>A0ABU0F1Z9</accession>
<dbReference type="SUPFAM" id="SSF51735">
    <property type="entry name" value="NAD(P)-binding Rossmann-fold domains"/>
    <property type="match status" value="1"/>
</dbReference>
<proteinExistence type="predicted"/>
<organism evidence="2 3">
    <name type="scientific">Amycolatopsis thermophila</name>
    <dbReference type="NCBI Taxonomy" id="206084"/>
    <lineage>
        <taxon>Bacteria</taxon>
        <taxon>Bacillati</taxon>
        <taxon>Actinomycetota</taxon>
        <taxon>Actinomycetes</taxon>
        <taxon>Pseudonocardiales</taxon>
        <taxon>Pseudonocardiaceae</taxon>
        <taxon>Amycolatopsis</taxon>
    </lineage>
</organism>
<dbReference type="PANTHER" id="PTHR32487:SF0">
    <property type="entry name" value="3-OXO-DELTA(4,5)-STEROID 5-BETA-REDUCTASE"/>
    <property type="match status" value="1"/>
</dbReference>